<dbReference type="InterPro" id="IPR017441">
    <property type="entry name" value="Protein_kinase_ATP_BS"/>
</dbReference>
<keyword evidence="6" id="KW-0808">Transferase</keyword>
<dbReference type="GO" id="GO:0004674">
    <property type="term" value="F:protein serine/threonine kinase activity"/>
    <property type="evidence" value="ECO:0007669"/>
    <property type="project" value="UniProtKB-KW"/>
</dbReference>
<evidence type="ECO:0000313" key="6">
    <source>
        <dbReference type="EMBL" id="EIM79354.1"/>
    </source>
</evidence>
<dbReference type="GO" id="GO:0005737">
    <property type="term" value="C:cytoplasm"/>
    <property type="evidence" value="ECO:0007669"/>
    <property type="project" value="TreeGrafter"/>
</dbReference>
<dbReference type="eggNOG" id="KOG0586">
    <property type="taxonomic scope" value="Eukaryota"/>
</dbReference>
<dbReference type="OMA" id="AMADECW"/>
<keyword evidence="2 3" id="KW-0067">ATP-binding</keyword>
<dbReference type="InterPro" id="IPR000719">
    <property type="entry name" value="Prot_kinase_dom"/>
</dbReference>
<dbReference type="CDD" id="cd14014">
    <property type="entry name" value="STKc_PknB_like"/>
    <property type="match status" value="1"/>
</dbReference>
<accession>R7RVW5</accession>
<dbReference type="EMBL" id="JH687405">
    <property type="protein sequence ID" value="EIM79354.1"/>
    <property type="molecule type" value="Genomic_DNA"/>
</dbReference>
<dbReference type="Proteomes" id="UP000053927">
    <property type="component" value="Unassembled WGS sequence"/>
</dbReference>
<evidence type="ECO:0000256" key="3">
    <source>
        <dbReference type="PROSITE-ProRule" id="PRU10141"/>
    </source>
</evidence>
<dbReference type="Gene3D" id="1.10.510.10">
    <property type="entry name" value="Transferase(Phosphotransferase) domain 1"/>
    <property type="match status" value="1"/>
</dbReference>
<dbReference type="Pfam" id="PF00069">
    <property type="entry name" value="Pkinase"/>
    <property type="match status" value="1"/>
</dbReference>
<evidence type="ECO:0000256" key="4">
    <source>
        <dbReference type="RuleBase" id="RU000304"/>
    </source>
</evidence>
<name>R7RVW5_STEHR</name>
<dbReference type="InterPro" id="IPR045269">
    <property type="entry name" value="Atg1-like"/>
</dbReference>
<feature type="binding site" evidence="3">
    <location>
        <position position="59"/>
    </location>
    <ligand>
        <name>ATP</name>
        <dbReference type="ChEBI" id="CHEBI:30616"/>
    </ligand>
</feature>
<dbReference type="GeneID" id="18806550"/>
<protein>
    <submittedName>
        <fullName evidence="6">Kinase-like protein</fullName>
    </submittedName>
</protein>
<comment type="similarity">
    <text evidence="4">Belongs to the protein kinase superfamily.</text>
</comment>
<proteinExistence type="inferred from homology"/>
<feature type="domain" description="Protein kinase" evidence="5">
    <location>
        <begin position="23"/>
        <end position="292"/>
    </location>
</feature>
<dbReference type="GO" id="GO:0005524">
    <property type="term" value="F:ATP binding"/>
    <property type="evidence" value="ECO:0007669"/>
    <property type="project" value="UniProtKB-UniRule"/>
</dbReference>
<dbReference type="AlphaFoldDB" id="R7RVW5"/>
<dbReference type="RefSeq" id="XP_007311482.1">
    <property type="nucleotide sequence ID" value="XM_007311420.1"/>
</dbReference>
<dbReference type="PANTHER" id="PTHR24348:SF68">
    <property type="entry name" value="SERINE_THREONINE-PROTEIN KINASE ATG1C"/>
    <property type="match status" value="1"/>
</dbReference>
<evidence type="ECO:0000313" key="7">
    <source>
        <dbReference type="Proteomes" id="UP000053927"/>
    </source>
</evidence>
<dbReference type="SUPFAM" id="SSF56112">
    <property type="entry name" value="Protein kinase-like (PK-like)"/>
    <property type="match status" value="1"/>
</dbReference>
<dbReference type="InterPro" id="IPR011009">
    <property type="entry name" value="Kinase-like_dom_sf"/>
</dbReference>
<dbReference type="KEGG" id="shs:STEHIDRAFT_69563"/>
<dbReference type="PROSITE" id="PS00108">
    <property type="entry name" value="PROTEIN_KINASE_ST"/>
    <property type="match status" value="1"/>
</dbReference>
<dbReference type="PROSITE" id="PS00107">
    <property type="entry name" value="PROTEIN_KINASE_ATP"/>
    <property type="match status" value="1"/>
</dbReference>
<gene>
    <name evidence="6" type="ORF">STEHIDRAFT_69563</name>
</gene>
<dbReference type="PROSITE" id="PS50011">
    <property type="entry name" value="PROTEIN_KINASE_DOM"/>
    <property type="match status" value="1"/>
</dbReference>
<organism evidence="6 7">
    <name type="scientific">Stereum hirsutum (strain FP-91666)</name>
    <name type="common">White-rot fungus</name>
    <dbReference type="NCBI Taxonomy" id="721885"/>
    <lineage>
        <taxon>Eukaryota</taxon>
        <taxon>Fungi</taxon>
        <taxon>Dikarya</taxon>
        <taxon>Basidiomycota</taxon>
        <taxon>Agaricomycotina</taxon>
        <taxon>Agaricomycetes</taxon>
        <taxon>Russulales</taxon>
        <taxon>Stereaceae</taxon>
        <taxon>Stereum</taxon>
    </lineage>
</organism>
<dbReference type="GO" id="GO:0010506">
    <property type="term" value="P:regulation of autophagy"/>
    <property type="evidence" value="ECO:0007669"/>
    <property type="project" value="InterPro"/>
</dbReference>
<keyword evidence="6" id="KW-0418">Kinase</keyword>
<dbReference type="SMART" id="SM00220">
    <property type="entry name" value="S_TKc"/>
    <property type="match status" value="1"/>
</dbReference>
<sequence length="318" mass="36283">MIPPAEEATDIFSLSDQVLADRLEFVQEIGFGNWGSVWLCKPKTTSTKGRKEPLKVAVKVVHRSKTTTTAARVKSLWNEMKIVRLFKEDPHPSIVPFHSFIITPSYALITMEYLPELIPVEVPEPKAKEWFRSLLSGVQFLHEHGVVHNDIKPANILLSTSLIPVLVDFGFAERYELKSSKAFQSNLTYGTPEYLSPERARGLPHDTRKSDVWSLGVTFFEILVGRTPFEHVEGEQFETKEDLEKYWARTLRGKWVGKWTMSRAIEKLLKRMIQPNADLRCVTADAIEDPYWTSTETPSSSLGSSHRAFLSPRLHFVL</sequence>
<dbReference type="InterPro" id="IPR008271">
    <property type="entry name" value="Ser/Thr_kinase_AS"/>
</dbReference>
<evidence type="ECO:0000259" key="5">
    <source>
        <dbReference type="PROSITE" id="PS50011"/>
    </source>
</evidence>
<keyword evidence="1 3" id="KW-0547">Nucleotide-binding</keyword>
<reference evidence="7" key="1">
    <citation type="journal article" date="2012" name="Science">
        <title>The Paleozoic origin of enzymatic lignin decomposition reconstructed from 31 fungal genomes.</title>
        <authorList>
            <person name="Floudas D."/>
            <person name="Binder M."/>
            <person name="Riley R."/>
            <person name="Barry K."/>
            <person name="Blanchette R.A."/>
            <person name="Henrissat B."/>
            <person name="Martinez A.T."/>
            <person name="Otillar R."/>
            <person name="Spatafora J.W."/>
            <person name="Yadav J.S."/>
            <person name="Aerts A."/>
            <person name="Benoit I."/>
            <person name="Boyd A."/>
            <person name="Carlson A."/>
            <person name="Copeland A."/>
            <person name="Coutinho P.M."/>
            <person name="de Vries R.P."/>
            <person name="Ferreira P."/>
            <person name="Findley K."/>
            <person name="Foster B."/>
            <person name="Gaskell J."/>
            <person name="Glotzer D."/>
            <person name="Gorecki P."/>
            <person name="Heitman J."/>
            <person name="Hesse C."/>
            <person name="Hori C."/>
            <person name="Igarashi K."/>
            <person name="Jurgens J.A."/>
            <person name="Kallen N."/>
            <person name="Kersten P."/>
            <person name="Kohler A."/>
            <person name="Kuees U."/>
            <person name="Kumar T.K.A."/>
            <person name="Kuo A."/>
            <person name="LaButti K."/>
            <person name="Larrondo L.F."/>
            <person name="Lindquist E."/>
            <person name="Ling A."/>
            <person name="Lombard V."/>
            <person name="Lucas S."/>
            <person name="Lundell T."/>
            <person name="Martin R."/>
            <person name="McLaughlin D.J."/>
            <person name="Morgenstern I."/>
            <person name="Morin E."/>
            <person name="Murat C."/>
            <person name="Nagy L.G."/>
            <person name="Nolan M."/>
            <person name="Ohm R.A."/>
            <person name="Patyshakuliyeva A."/>
            <person name="Rokas A."/>
            <person name="Ruiz-Duenas F.J."/>
            <person name="Sabat G."/>
            <person name="Salamov A."/>
            <person name="Samejima M."/>
            <person name="Schmutz J."/>
            <person name="Slot J.C."/>
            <person name="St John F."/>
            <person name="Stenlid J."/>
            <person name="Sun H."/>
            <person name="Sun S."/>
            <person name="Syed K."/>
            <person name="Tsang A."/>
            <person name="Wiebenga A."/>
            <person name="Young D."/>
            <person name="Pisabarro A."/>
            <person name="Eastwood D.C."/>
            <person name="Martin F."/>
            <person name="Cullen D."/>
            <person name="Grigoriev I.V."/>
            <person name="Hibbett D.S."/>
        </authorList>
    </citation>
    <scope>NUCLEOTIDE SEQUENCE [LARGE SCALE GENOMIC DNA]</scope>
    <source>
        <strain evidence="7">FP-91666</strain>
    </source>
</reference>
<evidence type="ECO:0000256" key="2">
    <source>
        <dbReference type="ARBA" id="ARBA00022840"/>
    </source>
</evidence>
<evidence type="ECO:0000256" key="1">
    <source>
        <dbReference type="ARBA" id="ARBA00022741"/>
    </source>
</evidence>
<keyword evidence="4" id="KW-0723">Serine/threonine-protein kinase</keyword>
<dbReference type="OrthoDB" id="68483at2759"/>
<keyword evidence="7" id="KW-1185">Reference proteome</keyword>
<dbReference type="PANTHER" id="PTHR24348">
    <property type="entry name" value="SERINE/THREONINE-PROTEIN KINASE UNC-51-RELATED"/>
    <property type="match status" value="1"/>
</dbReference>